<dbReference type="Pfam" id="PF01535">
    <property type="entry name" value="PPR"/>
    <property type="match status" value="5"/>
</dbReference>
<evidence type="ECO:0000259" key="4">
    <source>
        <dbReference type="Pfam" id="PF14432"/>
    </source>
</evidence>
<reference evidence="5 6" key="1">
    <citation type="submission" date="2019-12" db="EMBL/GenBank/DDBJ databases">
        <authorList>
            <person name="Alioto T."/>
            <person name="Alioto T."/>
            <person name="Gomez Garrido J."/>
        </authorList>
    </citation>
    <scope>NUCLEOTIDE SEQUENCE [LARGE SCALE GENOMIC DNA]</scope>
</reference>
<name>A0A8S0T863_OLEEU</name>
<dbReference type="PROSITE" id="PS51375">
    <property type="entry name" value="PPR"/>
    <property type="match status" value="3"/>
</dbReference>
<evidence type="ECO:0000313" key="6">
    <source>
        <dbReference type="Proteomes" id="UP000594638"/>
    </source>
</evidence>
<feature type="domain" description="DYW" evidence="4">
    <location>
        <begin position="527"/>
        <end position="619"/>
    </location>
</feature>
<evidence type="ECO:0000256" key="3">
    <source>
        <dbReference type="PROSITE-ProRule" id="PRU00708"/>
    </source>
</evidence>
<comment type="similarity">
    <text evidence="1">Belongs to the PPR family. PCMP-H subfamily.</text>
</comment>
<gene>
    <name evidence="5" type="ORF">OLEA9_A031207</name>
</gene>
<dbReference type="Proteomes" id="UP000594638">
    <property type="component" value="Unassembled WGS sequence"/>
</dbReference>
<feature type="repeat" description="PPR" evidence="3">
    <location>
        <begin position="311"/>
        <end position="345"/>
    </location>
</feature>
<dbReference type="InterPro" id="IPR002885">
    <property type="entry name" value="PPR_rpt"/>
</dbReference>
<dbReference type="Pfam" id="PF13041">
    <property type="entry name" value="PPR_2"/>
    <property type="match status" value="1"/>
</dbReference>
<dbReference type="InterPro" id="IPR011990">
    <property type="entry name" value="TPR-like_helical_dom_sf"/>
</dbReference>
<protein>
    <submittedName>
        <fullName evidence="5">Pentatricopeptide repeat-containing At3g62890-like</fullName>
    </submittedName>
</protein>
<proteinExistence type="inferred from homology"/>
<dbReference type="NCBIfam" id="TIGR00756">
    <property type="entry name" value="PPR"/>
    <property type="match status" value="1"/>
</dbReference>
<evidence type="ECO:0000256" key="2">
    <source>
        <dbReference type="ARBA" id="ARBA00022737"/>
    </source>
</evidence>
<evidence type="ECO:0000313" key="5">
    <source>
        <dbReference type="EMBL" id="CAA2999886.1"/>
    </source>
</evidence>
<dbReference type="Gramene" id="OE9A031207T2">
    <property type="protein sequence ID" value="OE9A031207C2"/>
    <property type="gene ID" value="OE9A031207"/>
</dbReference>
<feature type="repeat" description="PPR" evidence="3">
    <location>
        <begin position="208"/>
        <end position="242"/>
    </location>
</feature>
<dbReference type="OrthoDB" id="330671at2759"/>
<dbReference type="Pfam" id="PF20431">
    <property type="entry name" value="E_motif"/>
    <property type="match status" value="1"/>
</dbReference>
<dbReference type="EMBL" id="CACTIH010005656">
    <property type="protein sequence ID" value="CAA2999886.1"/>
    <property type="molecule type" value="Genomic_DNA"/>
</dbReference>
<dbReference type="GO" id="GO:0003723">
    <property type="term" value="F:RNA binding"/>
    <property type="evidence" value="ECO:0007669"/>
    <property type="project" value="InterPro"/>
</dbReference>
<dbReference type="InterPro" id="IPR046960">
    <property type="entry name" value="PPR_At4g14850-like_plant"/>
</dbReference>
<dbReference type="InterPro" id="IPR046848">
    <property type="entry name" value="E_motif"/>
</dbReference>
<feature type="repeat" description="PPR" evidence="3">
    <location>
        <begin position="146"/>
        <end position="180"/>
    </location>
</feature>
<keyword evidence="2" id="KW-0677">Repeat</keyword>
<dbReference type="InterPro" id="IPR032867">
    <property type="entry name" value="DYW_dom"/>
</dbReference>
<keyword evidence="6" id="KW-1185">Reference proteome</keyword>
<dbReference type="Gene3D" id="1.25.40.10">
    <property type="entry name" value="Tetratricopeptide repeat domain"/>
    <property type="match status" value="3"/>
</dbReference>
<dbReference type="GO" id="GO:0008270">
    <property type="term" value="F:zinc ion binding"/>
    <property type="evidence" value="ECO:0007669"/>
    <property type="project" value="InterPro"/>
</dbReference>
<evidence type="ECO:0000256" key="1">
    <source>
        <dbReference type="ARBA" id="ARBA00006643"/>
    </source>
</evidence>
<organism evidence="5 6">
    <name type="scientific">Olea europaea subsp. europaea</name>
    <dbReference type="NCBI Taxonomy" id="158383"/>
    <lineage>
        <taxon>Eukaryota</taxon>
        <taxon>Viridiplantae</taxon>
        <taxon>Streptophyta</taxon>
        <taxon>Embryophyta</taxon>
        <taxon>Tracheophyta</taxon>
        <taxon>Spermatophyta</taxon>
        <taxon>Magnoliopsida</taxon>
        <taxon>eudicotyledons</taxon>
        <taxon>Gunneridae</taxon>
        <taxon>Pentapetalae</taxon>
        <taxon>asterids</taxon>
        <taxon>lamiids</taxon>
        <taxon>Lamiales</taxon>
        <taxon>Oleaceae</taxon>
        <taxon>Oleeae</taxon>
        <taxon>Olea</taxon>
    </lineage>
</organism>
<comment type="caution">
    <text evidence="5">The sequence shown here is derived from an EMBL/GenBank/DDBJ whole genome shotgun (WGS) entry which is preliminary data.</text>
</comment>
<dbReference type="Pfam" id="PF14432">
    <property type="entry name" value="DYW_deaminase"/>
    <property type="match status" value="1"/>
</dbReference>
<dbReference type="PANTHER" id="PTHR47926">
    <property type="entry name" value="PENTATRICOPEPTIDE REPEAT-CONTAINING PROTEIN"/>
    <property type="match status" value="1"/>
</dbReference>
<sequence length="619" mass="69635">MQTQPSIQFSKRLLYNLLYKRPPISDLKKIHAQIIISSQKSLTDSLIHCYLRTNNVNVARILFNNYPFPSPPTLVWNLVIRAYSKLQGSLESVNLFHQMLTLDHPFSAVPDEYTFTFVITSCAHQKSIIHGEIIHGMVKKNGYLMNLYVANSLINVYAVFARLDDAYKVFDEMPEVDVFSWTSLLGAYVNGGEMGVASKFFEEMPVKNDVSWAVMISGCVGCGRYAEALRYFGELGKSEHNVKTNEAIVVCALSACAHLGALDRGSWIHGYIGKNGISETSNIRTALIDMYAKCGRIDCAYRVFDRISKPDVHNYTSMISGLSIHGLGEDAIRVFNQILVDKIKPNEVTILGVLNGCSHSGMVQQGLLIFYNMENSWGIVPKIEHYGCFVDLLGRAGYLAKAFGVVKSMSIDPDVVVWRALLSACRVHRNTYLGERIVNHIGQLDSQSQRGAEILLSNLYASLGKWDSVSILRHEMSKQKNQADIGCSWIEVNGSIYEFRVADQLHPQIIEIREKLSEILKRAGLVGYAANINYVSFDLSDEEKEQAVAWHSEKLAIAFAFMSTAPKTSIRVVKNLRTCEDCHSALKAISKVYDRQIIVRDRSRFHTFRDGKCSCNDYW</sequence>
<dbReference type="GO" id="GO:0009451">
    <property type="term" value="P:RNA modification"/>
    <property type="evidence" value="ECO:0007669"/>
    <property type="project" value="InterPro"/>
</dbReference>
<accession>A0A8S0T863</accession>
<dbReference type="AlphaFoldDB" id="A0A8S0T863"/>
<dbReference type="PANTHER" id="PTHR47926:SF344">
    <property type="entry name" value="OS07G0636900 PROTEIN"/>
    <property type="match status" value="1"/>
</dbReference>
<dbReference type="FunFam" id="1.25.40.10:FF:000184">
    <property type="entry name" value="Pentatricopeptide repeat-containing protein, chloroplastic"/>
    <property type="match status" value="1"/>
</dbReference>